<dbReference type="InterPro" id="IPR035595">
    <property type="entry name" value="UDP_glycos_trans_CS"/>
</dbReference>
<evidence type="ECO:0000256" key="5">
    <source>
        <dbReference type="RuleBase" id="RU362057"/>
    </source>
</evidence>
<organism evidence="6">
    <name type="scientific">Cicer arietinum</name>
    <name type="common">Chickpea</name>
    <name type="synonym">Garbanzo</name>
    <dbReference type="NCBI Taxonomy" id="3827"/>
    <lineage>
        <taxon>Eukaryota</taxon>
        <taxon>Viridiplantae</taxon>
        <taxon>Streptophyta</taxon>
        <taxon>Embryophyta</taxon>
        <taxon>Tracheophyta</taxon>
        <taxon>Spermatophyta</taxon>
        <taxon>Magnoliopsida</taxon>
        <taxon>eudicotyledons</taxon>
        <taxon>Gunneridae</taxon>
        <taxon>Pentapetalae</taxon>
        <taxon>rosids</taxon>
        <taxon>fabids</taxon>
        <taxon>Fabales</taxon>
        <taxon>Fabaceae</taxon>
        <taxon>Papilionoideae</taxon>
        <taxon>50 kb inversion clade</taxon>
        <taxon>NPAAA clade</taxon>
        <taxon>Hologalegina</taxon>
        <taxon>IRL clade</taxon>
        <taxon>Cicereae</taxon>
        <taxon>Cicer</taxon>
    </lineage>
</organism>
<reference evidence="8" key="3">
    <citation type="submission" date="2025-04" db="UniProtKB">
        <authorList>
            <consortium name="RefSeq"/>
        </authorList>
    </citation>
    <scope>IDENTIFICATION</scope>
    <source>
        <tissue evidence="8">Etiolated seedlings</tissue>
    </source>
</reference>
<protein>
    <recommendedName>
        <fullName evidence="5">Glycosyltransferase</fullName>
        <ecNumber evidence="5">2.4.1.-</ecNumber>
    </recommendedName>
</protein>
<keyword evidence="3 4" id="KW-0808">Transferase</keyword>
<evidence type="ECO:0000313" key="6">
    <source>
        <dbReference type="EMBL" id="AGU14107.1"/>
    </source>
</evidence>
<accession>A0A067XTY1</accession>
<gene>
    <name evidence="6 8" type="primary">UGT73K2</name>
</gene>
<name>A0A067XTY1_CICAR</name>
<proteinExistence type="inferred from homology"/>
<dbReference type="InterPro" id="IPR002213">
    <property type="entry name" value="UDP_glucos_trans"/>
</dbReference>
<dbReference type="OrthoDB" id="5835829at2759"/>
<dbReference type="PROSITE" id="PS00375">
    <property type="entry name" value="UDPGT"/>
    <property type="match status" value="1"/>
</dbReference>
<dbReference type="PANTHER" id="PTHR48047:SF182">
    <property type="entry name" value="GLYCOSYLTRANSFERASE"/>
    <property type="match status" value="1"/>
</dbReference>
<evidence type="ECO:0000313" key="8">
    <source>
        <dbReference type="RefSeq" id="XP_004506426.1"/>
    </source>
</evidence>
<evidence type="ECO:0000256" key="1">
    <source>
        <dbReference type="ARBA" id="ARBA00009995"/>
    </source>
</evidence>
<dbReference type="PaxDb" id="3827-XP_004506426.1"/>
<dbReference type="FunFam" id="3.40.50.2000:FF:000063">
    <property type="entry name" value="Glycosyltransferase"/>
    <property type="match status" value="1"/>
</dbReference>
<dbReference type="CDD" id="cd03784">
    <property type="entry name" value="GT1_Gtf-like"/>
    <property type="match status" value="1"/>
</dbReference>
<reference evidence="7" key="1">
    <citation type="journal article" date="2013" name="Nat. Biotechnol.">
        <title>Draft genome sequence of chickpea (Cicer arietinum) provides a resource for trait improvement.</title>
        <authorList>
            <person name="Varshney R.K."/>
            <person name="Song C."/>
            <person name="Saxena R.K."/>
            <person name="Azam S."/>
            <person name="Yu S."/>
            <person name="Sharpe A.G."/>
            <person name="Cannon S."/>
            <person name="Baek J."/>
            <person name="Rosen B.D."/>
            <person name="Tar'an B."/>
            <person name="Millan T."/>
            <person name="Zhang X."/>
            <person name="Ramsay L.D."/>
            <person name="Iwata A."/>
            <person name="Wang Y."/>
            <person name="Nelson W."/>
            <person name="Farmer A.D."/>
            <person name="Gaur P.M."/>
            <person name="Soderlund C."/>
            <person name="Penmetsa R.V."/>
            <person name="Xu C."/>
            <person name="Bharti A.K."/>
            <person name="He W."/>
            <person name="Winter P."/>
            <person name="Zhao S."/>
            <person name="Hane J.K."/>
            <person name="Carrasquilla-Garcia N."/>
            <person name="Condie J.A."/>
            <person name="Upadhyaya H.D."/>
            <person name="Luo M.C."/>
            <person name="Thudi M."/>
            <person name="Gowda C.L."/>
            <person name="Singh N.P."/>
            <person name="Lichtenzveig J."/>
            <person name="Gali K.K."/>
            <person name="Rubio J."/>
            <person name="Nadarajan N."/>
            <person name="Dolezel J."/>
            <person name="Bansal K.C."/>
            <person name="Xu X."/>
            <person name="Edwards D."/>
            <person name="Zhang G."/>
            <person name="Kahl G."/>
            <person name="Gil J."/>
            <person name="Singh K.B."/>
            <person name="Datta S.K."/>
            <person name="Jackson S.A."/>
            <person name="Wang J."/>
            <person name="Cook D.R."/>
        </authorList>
    </citation>
    <scope>NUCLEOTIDE SEQUENCE [LARGE SCALE GENOMIC DNA]</scope>
    <source>
        <strain evidence="7">cv. CDC Frontier</strain>
    </source>
</reference>
<dbReference type="GeneID" id="101503877"/>
<evidence type="ECO:0000256" key="4">
    <source>
        <dbReference type="RuleBase" id="RU003718"/>
    </source>
</evidence>
<keyword evidence="7" id="KW-1185">Reference proteome</keyword>
<dbReference type="Proteomes" id="UP000087171">
    <property type="component" value="Chromosome Ca6"/>
</dbReference>
<dbReference type="PANTHER" id="PTHR48047">
    <property type="entry name" value="GLYCOSYLTRANSFERASE"/>
    <property type="match status" value="1"/>
</dbReference>
<dbReference type="KEGG" id="cam:101503877"/>
<reference evidence="6" key="2">
    <citation type="journal article" date="2014" name="PLoS ONE">
        <title>Genome-Wide Identification and Tissue-Specific Expression Analysis of UDP-Glycosyltransferases Genes Confirm Their Abundance in Cicer arietinum (Chickpea) Genome.</title>
        <authorList>
            <person name="Sharma R."/>
            <person name="Rawat V."/>
            <person name="Suresh C.G."/>
        </authorList>
    </citation>
    <scope>NUCLEOTIDE SEQUENCE</scope>
</reference>
<dbReference type="AlphaFoldDB" id="A0A067XTY1"/>
<dbReference type="Pfam" id="PF00201">
    <property type="entry name" value="UDPGT"/>
    <property type="match status" value="1"/>
</dbReference>
<comment type="similarity">
    <text evidence="1 4">Belongs to the UDP-glycosyltransferase family.</text>
</comment>
<sequence>METKSKPIKIYMLPFFAQGHLIPLVNLARLVASKNQKVTIITTPSNAQLFDKTIEHDKATGSFINVHIVKFPATQLGLPIGVENLFAASDNQTASKIVMAAHILKPEIEAFMKQNPPDVFIPDIMFTWSESTAKILQIPRLVFNPISIFDVCMIEAIKSHPEAFVSDSGPYHIPELPHPITLPIKPSPGFARLTEPLVEAEKGSHGVIVNSFAELDEGYTEYYENLTGRKVWHVGPTSLMIKTTLEKTDNISNGSSTKHKCLTWLDTKEPSSVVYISFGSLCSLSNDQLLELAKGIEASKHQFLWVVHRKGDDDDDDNENWLPKGFKERMKEENRGMLIKGWVPQPLILDHPSIGGFLTHCGWNATVEAISSGVPMITMPGFGDQYYNEKLVTEVHRIGVEVGAAEWSMSPYDAKKTVVSWERIEKGVKSLMDGDGGGNEIRKRAKDMKEKAWKAVQEGGSSQNCLTALVDYLQSVVGPRQSINN</sequence>
<evidence type="ECO:0000256" key="3">
    <source>
        <dbReference type="ARBA" id="ARBA00022679"/>
    </source>
</evidence>
<evidence type="ECO:0000256" key="2">
    <source>
        <dbReference type="ARBA" id="ARBA00022676"/>
    </source>
</evidence>
<dbReference type="Gene3D" id="3.40.50.2000">
    <property type="entry name" value="Glycogen Phosphorylase B"/>
    <property type="match status" value="2"/>
</dbReference>
<dbReference type="EC" id="2.4.1.-" evidence="5"/>
<dbReference type="GO" id="GO:0035251">
    <property type="term" value="F:UDP-glucosyltransferase activity"/>
    <property type="evidence" value="ECO:0007669"/>
    <property type="project" value="TreeGrafter"/>
</dbReference>
<dbReference type="EMBL" id="KF018246">
    <property type="protein sequence ID" value="AGU14107.1"/>
    <property type="molecule type" value="Genomic_DNA"/>
</dbReference>
<dbReference type="eggNOG" id="KOG1192">
    <property type="taxonomic scope" value="Eukaryota"/>
</dbReference>
<keyword evidence="2 4" id="KW-0328">Glycosyltransferase</keyword>
<dbReference type="SUPFAM" id="SSF53756">
    <property type="entry name" value="UDP-Glycosyltransferase/glycogen phosphorylase"/>
    <property type="match status" value="1"/>
</dbReference>
<dbReference type="RefSeq" id="XP_004506426.1">
    <property type="nucleotide sequence ID" value="XM_004506369.3"/>
</dbReference>
<evidence type="ECO:0000313" key="7">
    <source>
        <dbReference type="Proteomes" id="UP000087171"/>
    </source>
</evidence>